<proteinExistence type="predicted"/>
<evidence type="ECO:0000256" key="1">
    <source>
        <dbReference type="ARBA" id="ARBA00022801"/>
    </source>
</evidence>
<feature type="domain" description="Calcineurin-like phosphoesterase" evidence="2">
    <location>
        <begin position="10"/>
        <end position="206"/>
    </location>
</feature>
<dbReference type="AlphaFoldDB" id="A0A0D2G7Y8"/>
<sequence length="420" mass="45329">MADSLNNRRLKILHAADLHLGAPVAVPDCTLSPQAGQARGEALSRLVKTAIREKADLVFLGGDVFDSPNPAPGARLTLLRALTELVSQKIRVFIAPGNHDPRTPLSVWESLPPVEGVHVFATQAEGVALEDLGVWVAGCAHNSRHVTEDLAQTLPPPPSGLTGLALLHCDPTGDIENQAHKPYAPAELSRLRRGDFAFWGLGHWHRPQILNRSPLVLMPGAVQGAHKNETGPHGAWLVKLSGQACEADFAPLSLINHHRLDLNLEPGIKDLTDLAWLISQKLPEKSSEETGIECLYLGLFGQSPLWRYFQGAEADYSAEELKKALDLAGLELKTDGLSPMADPAELEAGEDVLAGLLAMLKKIQADPEQAASLAKQIKKNLHPLACRQNSDDLAGYIGSLLPKVRDLALASLLPPEQEKE</sequence>
<dbReference type="EMBL" id="AZAC01000078">
    <property type="protein sequence ID" value="KIX11037.1"/>
    <property type="molecule type" value="Genomic_DNA"/>
</dbReference>
<keyword evidence="1" id="KW-0378">Hydrolase</keyword>
<evidence type="ECO:0000259" key="2">
    <source>
        <dbReference type="Pfam" id="PF00149"/>
    </source>
</evidence>
<dbReference type="PANTHER" id="PTHR30337">
    <property type="entry name" value="COMPONENT OF ATP-DEPENDENT DSDNA EXONUCLEASE"/>
    <property type="match status" value="1"/>
</dbReference>
<organism evidence="3 4">
    <name type="scientific">Dethiosulfatarculus sandiegensis</name>
    <dbReference type="NCBI Taxonomy" id="1429043"/>
    <lineage>
        <taxon>Bacteria</taxon>
        <taxon>Pseudomonadati</taxon>
        <taxon>Thermodesulfobacteriota</taxon>
        <taxon>Desulfarculia</taxon>
        <taxon>Desulfarculales</taxon>
        <taxon>Desulfarculaceae</taxon>
        <taxon>Dethiosulfatarculus</taxon>
    </lineage>
</organism>
<evidence type="ECO:0000313" key="4">
    <source>
        <dbReference type="Proteomes" id="UP000032233"/>
    </source>
</evidence>
<keyword evidence="4" id="KW-1185">Reference proteome</keyword>
<dbReference type="InParanoid" id="A0A0D2G7Y8"/>
<dbReference type="InterPro" id="IPR004843">
    <property type="entry name" value="Calcineurin-like_PHP"/>
</dbReference>
<dbReference type="Proteomes" id="UP000032233">
    <property type="component" value="Unassembled WGS sequence"/>
</dbReference>
<dbReference type="Gene3D" id="3.60.21.10">
    <property type="match status" value="1"/>
</dbReference>
<dbReference type="STRING" id="1429043.X474_27450"/>
<comment type="caution">
    <text evidence="3">The sequence shown here is derived from an EMBL/GenBank/DDBJ whole genome shotgun (WGS) entry which is preliminary data.</text>
</comment>
<dbReference type="Pfam" id="PF00149">
    <property type="entry name" value="Metallophos"/>
    <property type="match status" value="1"/>
</dbReference>
<protein>
    <recommendedName>
        <fullName evidence="2">Calcineurin-like phosphoesterase domain-containing protein</fullName>
    </recommendedName>
</protein>
<gene>
    <name evidence="3" type="ORF">X474_27450</name>
</gene>
<dbReference type="RefSeq" id="WP_044352768.1">
    <property type="nucleotide sequence ID" value="NZ_AZAC01000078.1"/>
</dbReference>
<dbReference type="GO" id="GO:0016787">
    <property type="term" value="F:hydrolase activity"/>
    <property type="evidence" value="ECO:0007669"/>
    <property type="project" value="UniProtKB-KW"/>
</dbReference>
<dbReference type="CDD" id="cd00840">
    <property type="entry name" value="MPP_Mre11_N"/>
    <property type="match status" value="1"/>
</dbReference>
<dbReference type="PANTHER" id="PTHR30337:SF7">
    <property type="entry name" value="PHOSPHOESTERASE"/>
    <property type="match status" value="1"/>
</dbReference>
<name>A0A0D2G7Y8_9BACT</name>
<reference evidence="3 4" key="1">
    <citation type="submission" date="2013-11" db="EMBL/GenBank/DDBJ databases">
        <title>Metagenomic analysis of a methanogenic consortium involved in long chain n-alkane degradation.</title>
        <authorList>
            <person name="Davidova I.A."/>
            <person name="Callaghan A.V."/>
            <person name="Wawrik B."/>
            <person name="Pruitt S."/>
            <person name="Marks C."/>
            <person name="Duncan K.E."/>
            <person name="Suflita J.M."/>
        </authorList>
    </citation>
    <scope>NUCLEOTIDE SEQUENCE [LARGE SCALE GENOMIC DNA]</scope>
    <source>
        <strain evidence="3 4">SPR</strain>
    </source>
</reference>
<accession>A0A0D2G7Y8</accession>
<dbReference type="SUPFAM" id="SSF56300">
    <property type="entry name" value="Metallo-dependent phosphatases"/>
    <property type="match status" value="1"/>
</dbReference>
<dbReference type="InterPro" id="IPR050535">
    <property type="entry name" value="DNA_Repair-Maintenance_Comp"/>
</dbReference>
<dbReference type="InterPro" id="IPR029052">
    <property type="entry name" value="Metallo-depent_PP-like"/>
</dbReference>
<dbReference type="InterPro" id="IPR041796">
    <property type="entry name" value="Mre11_N"/>
</dbReference>
<evidence type="ECO:0000313" key="3">
    <source>
        <dbReference type="EMBL" id="KIX11037.1"/>
    </source>
</evidence>
<dbReference type="OrthoDB" id="9773856at2"/>